<comment type="similarity">
    <text evidence="1">Belongs to the TPPP family.</text>
</comment>
<dbReference type="FunFam" id="1.10.238.10:FF:000266">
    <property type="entry name" value="TPPP family protein"/>
    <property type="match status" value="1"/>
</dbReference>
<feature type="region of interest" description="Disordered" evidence="3">
    <location>
        <begin position="1"/>
        <end position="230"/>
    </location>
</feature>
<dbReference type="GO" id="GO:0032273">
    <property type="term" value="P:positive regulation of protein polymerization"/>
    <property type="evidence" value="ECO:0007669"/>
    <property type="project" value="TreeGrafter"/>
</dbReference>
<dbReference type="PANTHER" id="PTHR12932:SF9">
    <property type="entry name" value="TUBULIN POLYMERIZATION-PROMOTING PROTEIN HOMOLOG"/>
    <property type="match status" value="1"/>
</dbReference>
<dbReference type="PANTHER" id="PTHR12932">
    <property type="entry name" value="P25 ALPHA-RELATED"/>
    <property type="match status" value="1"/>
</dbReference>
<dbReference type="InterPro" id="IPR008907">
    <property type="entry name" value="TPP/p25"/>
</dbReference>
<reference evidence="4 5" key="1">
    <citation type="submission" date="2024-03" db="EMBL/GenBank/DDBJ databases">
        <title>The genome assembly and annotation of the cricket Gryllus longicercus Weissman &amp; Gray.</title>
        <authorList>
            <person name="Szrajer S."/>
            <person name="Gray D."/>
            <person name="Ylla G."/>
        </authorList>
    </citation>
    <scope>NUCLEOTIDE SEQUENCE [LARGE SCALE GENOMIC DNA]</scope>
    <source>
        <strain evidence="4">DAG 2021-001</strain>
        <tissue evidence="4">Whole body minus gut</tissue>
    </source>
</reference>
<dbReference type="InterPro" id="IPR011992">
    <property type="entry name" value="EF-hand-dom_pair"/>
</dbReference>
<feature type="compositionally biased region" description="Low complexity" evidence="3">
    <location>
        <begin position="193"/>
        <end position="227"/>
    </location>
</feature>
<dbReference type="AlphaFoldDB" id="A0AAN9Z269"/>
<dbReference type="Proteomes" id="UP001378592">
    <property type="component" value="Unassembled WGS sequence"/>
</dbReference>
<evidence type="ECO:0000256" key="3">
    <source>
        <dbReference type="SAM" id="MobiDB-lite"/>
    </source>
</evidence>
<gene>
    <name evidence="4" type="ORF">R5R35_007736</name>
</gene>
<accession>A0AAN9Z269</accession>
<evidence type="ECO:0000313" key="5">
    <source>
        <dbReference type="Proteomes" id="UP001378592"/>
    </source>
</evidence>
<dbReference type="GO" id="GO:0046785">
    <property type="term" value="P:microtubule polymerization"/>
    <property type="evidence" value="ECO:0007669"/>
    <property type="project" value="InterPro"/>
</dbReference>
<dbReference type="EMBL" id="JAZDUA010000451">
    <property type="protein sequence ID" value="KAK7792384.1"/>
    <property type="molecule type" value="Genomic_DNA"/>
</dbReference>
<evidence type="ECO:0000256" key="1">
    <source>
        <dbReference type="ARBA" id="ARBA00010994"/>
    </source>
</evidence>
<feature type="compositionally biased region" description="Pro residues" evidence="3">
    <location>
        <begin position="36"/>
        <end position="46"/>
    </location>
</feature>
<organism evidence="4 5">
    <name type="scientific">Gryllus longicercus</name>
    <dbReference type="NCBI Taxonomy" id="2509291"/>
    <lineage>
        <taxon>Eukaryota</taxon>
        <taxon>Metazoa</taxon>
        <taxon>Ecdysozoa</taxon>
        <taxon>Arthropoda</taxon>
        <taxon>Hexapoda</taxon>
        <taxon>Insecta</taxon>
        <taxon>Pterygota</taxon>
        <taxon>Neoptera</taxon>
        <taxon>Polyneoptera</taxon>
        <taxon>Orthoptera</taxon>
        <taxon>Ensifera</taxon>
        <taxon>Gryllidea</taxon>
        <taxon>Grylloidea</taxon>
        <taxon>Gryllidae</taxon>
        <taxon>Gryllinae</taxon>
        <taxon>Gryllus</taxon>
    </lineage>
</organism>
<protein>
    <recommendedName>
        <fullName evidence="2">Tubulin polymerization-promoting protein homolog</fullName>
    </recommendedName>
</protein>
<evidence type="ECO:0000313" key="4">
    <source>
        <dbReference type="EMBL" id="KAK7792384.1"/>
    </source>
</evidence>
<feature type="compositionally biased region" description="Low complexity" evidence="3">
    <location>
        <begin position="74"/>
        <end position="97"/>
    </location>
</feature>
<dbReference type="Pfam" id="PF05517">
    <property type="entry name" value="p25-alpha"/>
    <property type="match status" value="1"/>
</dbReference>
<feature type="compositionally biased region" description="Low complexity" evidence="3">
    <location>
        <begin position="124"/>
        <end position="163"/>
    </location>
</feature>
<dbReference type="GO" id="GO:0005874">
    <property type="term" value="C:microtubule"/>
    <property type="evidence" value="ECO:0007669"/>
    <property type="project" value="TreeGrafter"/>
</dbReference>
<evidence type="ECO:0000256" key="2">
    <source>
        <dbReference type="ARBA" id="ARBA00069104"/>
    </source>
</evidence>
<feature type="compositionally biased region" description="Pro residues" evidence="3">
    <location>
        <begin position="114"/>
        <end position="123"/>
    </location>
</feature>
<feature type="compositionally biased region" description="Pro residues" evidence="3">
    <location>
        <begin position="173"/>
        <end position="192"/>
    </location>
</feature>
<proteinExistence type="inferred from homology"/>
<keyword evidence="5" id="KW-1185">Reference proteome</keyword>
<comment type="caution">
    <text evidence="4">The sequence shown here is derived from an EMBL/GenBank/DDBJ whole genome shotgun (WGS) entry which is preliminary data.</text>
</comment>
<dbReference type="GO" id="GO:0001578">
    <property type="term" value="P:microtubule bundle formation"/>
    <property type="evidence" value="ECO:0007669"/>
    <property type="project" value="TreeGrafter"/>
</dbReference>
<sequence length="387" mass="40578">MSPARPGRALRSAAPRVAPGAAPHTPPRAPHACARAPPPAPPPPPHRTPRRRRRRRRFCERRVVWAKAGGARWAQQQQSDASASPAPAAAPASSAASLARRWHLADAEHVSSPSRPPRSPARPPALSHAAASVCLARAADAARPRQRLLPASMSESGEGASPAPAAPDEKPASPAPSPAPEKPAASPTPPPAANCKSPAAAAAAATADRPQSPATPSTPGTPGGTPSFKAQFRAFSKFGDTKSDGKQITLSQSDKWMKQAKVIDGKKITTTDTGIYFKKFKQQKLGVDDYTKFIEDLAKNKKVEAEEIKTKMSSCGAPGLTASAAGAASKASAAVDRLTDTSRYTGAHKQRFDEAGRGKGIAGRKDLHDASGYVHGYQNKNTYDKTH</sequence>
<feature type="compositionally biased region" description="Basic residues" evidence="3">
    <location>
        <begin position="47"/>
        <end position="59"/>
    </location>
</feature>
<name>A0AAN9Z269_9ORTH</name>
<dbReference type="SUPFAM" id="SSF47473">
    <property type="entry name" value="EF-hand"/>
    <property type="match status" value="1"/>
</dbReference>
<dbReference type="GO" id="GO:0015631">
    <property type="term" value="F:tubulin binding"/>
    <property type="evidence" value="ECO:0007669"/>
    <property type="project" value="InterPro"/>
</dbReference>
<dbReference type="Gene3D" id="1.10.238.10">
    <property type="entry name" value="EF-hand"/>
    <property type="match status" value="1"/>
</dbReference>